<gene>
    <name evidence="7" type="ORF">ACFOEN_12705</name>
</gene>
<dbReference type="PRINTS" id="PR00344">
    <property type="entry name" value="BCTRLSENSOR"/>
</dbReference>
<evidence type="ECO:0000256" key="1">
    <source>
        <dbReference type="ARBA" id="ARBA00000085"/>
    </source>
</evidence>
<dbReference type="RefSeq" id="WP_377304495.1">
    <property type="nucleotide sequence ID" value="NZ_CP180191.1"/>
</dbReference>
<evidence type="ECO:0000313" key="7">
    <source>
        <dbReference type="EMBL" id="MFC3148484.1"/>
    </source>
</evidence>
<dbReference type="Gene3D" id="3.30.565.10">
    <property type="entry name" value="Histidine kinase-like ATPase, C-terminal domain"/>
    <property type="match status" value="1"/>
</dbReference>
<dbReference type="InterPro" id="IPR036890">
    <property type="entry name" value="HATPase_C_sf"/>
</dbReference>
<dbReference type="InterPro" id="IPR004358">
    <property type="entry name" value="Sig_transdc_His_kin-like_C"/>
</dbReference>
<proteinExistence type="predicted"/>
<keyword evidence="5" id="KW-0472">Membrane</keyword>
<evidence type="ECO:0000259" key="6">
    <source>
        <dbReference type="SMART" id="SM00387"/>
    </source>
</evidence>
<organism evidence="7 8">
    <name type="scientific">Piscinibacterium candidicorallinum</name>
    <dbReference type="NCBI Taxonomy" id="1793872"/>
    <lineage>
        <taxon>Bacteria</taxon>
        <taxon>Pseudomonadati</taxon>
        <taxon>Pseudomonadota</taxon>
        <taxon>Betaproteobacteria</taxon>
        <taxon>Burkholderiales</taxon>
        <taxon>Piscinibacterium</taxon>
    </lineage>
</organism>
<dbReference type="EMBL" id="JBHRTI010000007">
    <property type="protein sequence ID" value="MFC3148484.1"/>
    <property type="molecule type" value="Genomic_DNA"/>
</dbReference>
<feature type="transmembrane region" description="Helical" evidence="5">
    <location>
        <begin position="24"/>
        <end position="49"/>
    </location>
</feature>
<dbReference type="InterPro" id="IPR010559">
    <property type="entry name" value="Sig_transdc_His_kin_internal"/>
</dbReference>
<accession>A0ABV7H3I1</accession>
<dbReference type="Proteomes" id="UP001595556">
    <property type="component" value="Unassembled WGS sequence"/>
</dbReference>
<dbReference type="SMART" id="SM00387">
    <property type="entry name" value="HATPase_c"/>
    <property type="match status" value="1"/>
</dbReference>
<name>A0ABV7H3I1_9BURK</name>
<sequence length="398" mass="43920">MNTRELFAAWRTQWSSGADRIGPWWLHLAFTGVFNTFIALFLSVVIWTFQQRAGFAQIFPETFLFAQCIGYTIHLMFRLGERLMGNRPKAEWSMPLRAVYFSSIPITGVFIGYSIAVALLGGNLLRVIANNPRLFFGVLAFSLLLSAFWYQFFAVRVRAARAEAQQAADQARVEAAERQAAQAQLAMLQAQIEPHFLFNTLANVVSLIDYEPAKSKQMLERFIEYLRASLLTSRRTEGTLADELAIAQAYLQLLAIRMEGRLRFAIDVPEALRQETLAPMLLQPLVENAINHGLEPAIDGGTVTIRAWTTATELCIEVADDGEGLPPQSDNPTDTPRRSAGTGVALANIRERLAALYGPAAQLRLAVGNASTGRGCVATISRPLTARAQDALPLQHAA</sequence>
<dbReference type="PANTHER" id="PTHR34220:SF9">
    <property type="entry name" value="SIGNAL TRANSDUCTION HISTIDINE KINASE INTERNAL REGION DOMAIN-CONTAINING PROTEIN"/>
    <property type="match status" value="1"/>
</dbReference>
<feature type="transmembrane region" description="Helical" evidence="5">
    <location>
        <begin position="134"/>
        <end position="153"/>
    </location>
</feature>
<keyword evidence="7" id="KW-0808">Transferase</keyword>
<protein>
    <recommendedName>
        <fullName evidence="2">histidine kinase</fullName>
        <ecNumber evidence="2">2.7.13.3</ecNumber>
    </recommendedName>
</protein>
<evidence type="ECO:0000256" key="5">
    <source>
        <dbReference type="SAM" id="Phobius"/>
    </source>
</evidence>
<feature type="transmembrane region" description="Helical" evidence="5">
    <location>
        <begin position="98"/>
        <end position="122"/>
    </location>
</feature>
<dbReference type="InterPro" id="IPR050640">
    <property type="entry name" value="Bact_2-comp_sensor_kinase"/>
</dbReference>
<keyword evidence="5" id="KW-1133">Transmembrane helix</keyword>
<feature type="transmembrane region" description="Helical" evidence="5">
    <location>
        <begin position="55"/>
        <end position="77"/>
    </location>
</feature>
<keyword evidence="8" id="KW-1185">Reference proteome</keyword>
<dbReference type="Pfam" id="PF06580">
    <property type="entry name" value="His_kinase"/>
    <property type="match status" value="1"/>
</dbReference>
<feature type="coiled-coil region" evidence="3">
    <location>
        <begin position="159"/>
        <end position="193"/>
    </location>
</feature>
<dbReference type="Pfam" id="PF02518">
    <property type="entry name" value="HATPase_c"/>
    <property type="match status" value="1"/>
</dbReference>
<keyword evidence="3" id="KW-0175">Coiled coil</keyword>
<feature type="domain" description="Histidine kinase/HSP90-like ATPase" evidence="6">
    <location>
        <begin position="277"/>
        <end position="386"/>
    </location>
</feature>
<reference evidence="8" key="1">
    <citation type="journal article" date="2019" name="Int. J. Syst. Evol. Microbiol.">
        <title>The Global Catalogue of Microorganisms (GCM) 10K type strain sequencing project: providing services to taxonomists for standard genome sequencing and annotation.</title>
        <authorList>
            <consortium name="The Broad Institute Genomics Platform"/>
            <consortium name="The Broad Institute Genome Sequencing Center for Infectious Disease"/>
            <person name="Wu L."/>
            <person name="Ma J."/>
        </authorList>
    </citation>
    <scope>NUCLEOTIDE SEQUENCE [LARGE SCALE GENOMIC DNA]</scope>
    <source>
        <strain evidence="8">KCTC 52168</strain>
    </source>
</reference>
<dbReference type="SUPFAM" id="SSF55874">
    <property type="entry name" value="ATPase domain of HSP90 chaperone/DNA topoisomerase II/histidine kinase"/>
    <property type="match status" value="1"/>
</dbReference>
<evidence type="ECO:0000256" key="3">
    <source>
        <dbReference type="SAM" id="Coils"/>
    </source>
</evidence>
<feature type="region of interest" description="Disordered" evidence="4">
    <location>
        <begin position="320"/>
        <end position="340"/>
    </location>
</feature>
<evidence type="ECO:0000256" key="4">
    <source>
        <dbReference type="SAM" id="MobiDB-lite"/>
    </source>
</evidence>
<dbReference type="PANTHER" id="PTHR34220">
    <property type="entry name" value="SENSOR HISTIDINE KINASE YPDA"/>
    <property type="match status" value="1"/>
</dbReference>
<keyword evidence="5" id="KW-0812">Transmembrane</keyword>
<dbReference type="InterPro" id="IPR003594">
    <property type="entry name" value="HATPase_dom"/>
</dbReference>
<evidence type="ECO:0000256" key="2">
    <source>
        <dbReference type="ARBA" id="ARBA00012438"/>
    </source>
</evidence>
<comment type="caution">
    <text evidence="7">The sequence shown here is derived from an EMBL/GenBank/DDBJ whole genome shotgun (WGS) entry which is preliminary data.</text>
</comment>
<evidence type="ECO:0000313" key="8">
    <source>
        <dbReference type="Proteomes" id="UP001595556"/>
    </source>
</evidence>
<comment type="catalytic activity">
    <reaction evidence="1">
        <text>ATP + protein L-histidine = ADP + protein N-phospho-L-histidine.</text>
        <dbReference type="EC" id="2.7.13.3"/>
    </reaction>
</comment>
<dbReference type="EC" id="2.7.13.3" evidence="2"/>
<dbReference type="GO" id="GO:0004673">
    <property type="term" value="F:protein histidine kinase activity"/>
    <property type="evidence" value="ECO:0007669"/>
    <property type="project" value="UniProtKB-EC"/>
</dbReference>
<keyword evidence="7" id="KW-0418">Kinase</keyword>